<dbReference type="AlphaFoldDB" id="A0A126QL13"/>
<evidence type="ECO:0008006" key="5">
    <source>
        <dbReference type="Google" id="ProtNLM"/>
    </source>
</evidence>
<organism evidence="2 4">
    <name type="scientific">Pseudodesulfovibrio indicus</name>
    <dbReference type="NCBI Taxonomy" id="1716143"/>
    <lineage>
        <taxon>Bacteria</taxon>
        <taxon>Pseudomonadati</taxon>
        <taxon>Thermodesulfobacteriota</taxon>
        <taxon>Desulfovibrionia</taxon>
        <taxon>Desulfovibrionales</taxon>
        <taxon>Desulfovibrionaceae</taxon>
    </lineage>
</organism>
<reference evidence="1 3" key="1">
    <citation type="journal article" date="2016" name="Front. Microbiol.">
        <title>Genome Sequence of the Piezophilic, Mesophilic Sulfate-Reducing Bacterium Desulfovibrio indicus J2T.</title>
        <authorList>
            <person name="Cao J."/>
            <person name="Maignien L."/>
            <person name="Shao Z."/>
            <person name="Alain K."/>
            <person name="Jebbar M."/>
        </authorList>
    </citation>
    <scope>NUCLEOTIDE SEQUENCE [LARGE SCALE GENOMIC DNA]</scope>
    <source>
        <strain evidence="1 3">J2</strain>
    </source>
</reference>
<accession>A0A126QL13</accession>
<name>A0A126QL13_9BACT</name>
<sequence length="89" mass="9907">MRNATLPAVLIAAAVLLGGCSKPWTHPDYSGSLADQKFKEDSLTCEVQAGEAFPLEKQKQSKRFLMCMSDLGWSYHPEGQGFTFRTKPR</sequence>
<gene>
    <name evidence="1" type="ORF">AWY79_04930</name>
    <name evidence="2" type="ORF">EDC59_10486</name>
</gene>
<proteinExistence type="predicted"/>
<keyword evidence="3" id="KW-1185">Reference proteome</keyword>
<protein>
    <recommendedName>
        <fullName evidence="5">Lipoprotein</fullName>
    </recommendedName>
</protein>
<dbReference type="KEGG" id="dej:AWY79_04930"/>
<dbReference type="Proteomes" id="UP000295506">
    <property type="component" value="Unassembled WGS sequence"/>
</dbReference>
<dbReference type="Proteomes" id="UP000055611">
    <property type="component" value="Chromosome"/>
</dbReference>
<evidence type="ECO:0000313" key="4">
    <source>
        <dbReference type="Proteomes" id="UP000295506"/>
    </source>
</evidence>
<evidence type="ECO:0000313" key="3">
    <source>
        <dbReference type="Proteomes" id="UP000055611"/>
    </source>
</evidence>
<dbReference type="RefSeq" id="WP_066801091.1">
    <property type="nucleotide sequence ID" value="NZ_CP014206.1"/>
</dbReference>
<dbReference type="EMBL" id="SOBK01000004">
    <property type="protein sequence ID" value="TDT89093.1"/>
    <property type="molecule type" value="Genomic_DNA"/>
</dbReference>
<dbReference type="PROSITE" id="PS51257">
    <property type="entry name" value="PROKAR_LIPOPROTEIN"/>
    <property type="match status" value="1"/>
</dbReference>
<reference evidence="2 4" key="2">
    <citation type="submission" date="2019-03" db="EMBL/GenBank/DDBJ databases">
        <title>Genomic Encyclopedia of Type Strains, Phase IV (KMG-IV): sequencing the most valuable type-strain genomes for metagenomic binning, comparative biology and taxonomic classification.</title>
        <authorList>
            <person name="Goeker M."/>
        </authorList>
    </citation>
    <scope>NUCLEOTIDE SEQUENCE [LARGE SCALE GENOMIC DNA]</scope>
    <source>
        <strain evidence="2 4">DSM 101483</strain>
    </source>
</reference>
<dbReference type="EMBL" id="CP014206">
    <property type="protein sequence ID" value="AMK10507.1"/>
    <property type="molecule type" value="Genomic_DNA"/>
</dbReference>
<evidence type="ECO:0000313" key="2">
    <source>
        <dbReference type="EMBL" id="TDT89093.1"/>
    </source>
</evidence>
<dbReference type="OrthoDB" id="5465273at2"/>
<evidence type="ECO:0000313" key="1">
    <source>
        <dbReference type="EMBL" id="AMK10507.1"/>
    </source>
</evidence>